<proteinExistence type="inferred from homology"/>
<evidence type="ECO:0000256" key="5">
    <source>
        <dbReference type="ARBA" id="ARBA00041770"/>
    </source>
</evidence>
<dbReference type="Gene3D" id="1.10.3210.10">
    <property type="entry name" value="Hypothetical protein af1432"/>
    <property type="match status" value="1"/>
</dbReference>
<keyword evidence="8" id="KW-1185">Reference proteome</keyword>
<comment type="similarity">
    <text evidence="2">Belongs to the MESH1 family.</text>
</comment>
<reference evidence="7 8" key="1">
    <citation type="submission" date="2023-04" db="EMBL/GenBank/DDBJ databases">
        <title>Genome of Basidiobolus ranarum AG-B5.</title>
        <authorList>
            <person name="Stajich J.E."/>
            <person name="Carter-House D."/>
            <person name="Gryganskyi A."/>
        </authorList>
    </citation>
    <scope>NUCLEOTIDE SEQUENCE [LARGE SCALE GENOMIC DNA]</scope>
    <source>
        <strain evidence="7 8">AG-B5</strain>
    </source>
</reference>
<accession>A0ABR2W148</accession>
<dbReference type="CDD" id="cd00077">
    <property type="entry name" value="HDc"/>
    <property type="match status" value="1"/>
</dbReference>
<evidence type="ECO:0000313" key="7">
    <source>
        <dbReference type="EMBL" id="KAK9712955.1"/>
    </source>
</evidence>
<evidence type="ECO:0000256" key="4">
    <source>
        <dbReference type="ARBA" id="ARBA00041464"/>
    </source>
</evidence>
<dbReference type="Pfam" id="PF13328">
    <property type="entry name" value="HD_4"/>
    <property type="match status" value="1"/>
</dbReference>
<dbReference type="SUPFAM" id="SSF109604">
    <property type="entry name" value="HD-domain/PDEase-like"/>
    <property type="match status" value="1"/>
</dbReference>
<evidence type="ECO:0000256" key="3">
    <source>
        <dbReference type="ARBA" id="ARBA00040793"/>
    </source>
</evidence>
<dbReference type="InterPro" id="IPR003607">
    <property type="entry name" value="HD/PDEase_dom"/>
</dbReference>
<gene>
    <name evidence="7" type="ORF">K7432_006773</name>
</gene>
<dbReference type="EMBL" id="JASJQH010007187">
    <property type="protein sequence ID" value="KAK9712955.1"/>
    <property type="molecule type" value="Genomic_DNA"/>
</dbReference>
<feature type="domain" description="HD/PDEase" evidence="6">
    <location>
        <begin position="30"/>
        <end position="137"/>
    </location>
</feature>
<dbReference type="PANTHER" id="PTHR46246">
    <property type="entry name" value="GUANOSINE-3',5'-BIS(DIPHOSPHATE) 3'-PYROPHOSPHOHYDROLASE MESH1"/>
    <property type="match status" value="1"/>
</dbReference>
<comment type="caution">
    <text evidence="7">The sequence shown here is derived from an EMBL/GenBank/DDBJ whole genome shotgun (WGS) entry which is preliminary data.</text>
</comment>
<sequence length="194" mass="21961">MTTNNPTAQLLFTLNFAAQKHATQRRKDPEQTPYINHPIIVANSLAEAGVDDLATLQAAILHDTVEDTETSLEELTNVFGAEVSKLVEECTDDKYLSKDERKRLQIVTAKNKSEKARRVKLADKLSNLRDLQRVAPVGWTKERVQEYFLWAKNVTDECAGACPKIEEQLKEIYAGTFRYNGVDYKCIPQDSLTE</sequence>
<comment type="function">
    <text evidence="1">ppGpp hydrolyzing enzyme involved in starvation response.</text>
</comment>
<evidence type="ECO:0000259" key="6">
    <source>
        <dbReference type="SMART" id="SM00471"/>
    </source>
</evidence>
<dbReference type="InterPro" id="IPR052194">
    <property type="entry name" value="MESH1"/>
</dbReference>
<protein>
    <recommendedName>
        <fullName evidence="3">Guanosine-3',5'-bis(diphosphate) 3'-pyrophosphohydrolase MESH1</fullName>
    </recommendedName>
    <alternativeName>
        <fullName evidence="4">Metazoan SpoT homolog 1</fullName>
    </alternativeName>
    <alternativeName>
        <fullName evidence="5">Penta-phosphate guanosine-3'-pyrophosphohydrolase</fullName>
    </alternativeName>
</protein>
<name>A0ABR2W148_9FUNG</name>
<evidence type="ECO:0000256" key="2">
    <source>
        <dbReference type="ARBA" id="ARBA00038354"/>
    </source>
</evidence>
<evidence type="ECO:0000256" key="1">
    <source>
        <dbReference type="ARBA" id="ARBA00037781"/>
    </source>
</evidence>
<dbReference type="Proteomes" id="UP001479436">
    <property type="component" value="Unassembled WGS sequence"/>
</dbReference>
<organism evidence="7 8">
    <name type="scientific">Basidiobolus ranarum</name>
    <dbReference type="NCBI Taxonomy" id="34480"/>
    <lineage>
        <taxon>Eukaryota</taxon>
        <taxon>Fungi</taxon>
        <taxon>Fungi incertae sedis</taxon>
        <taxon>Zoopagomycota</taxon>
        <taxon>Entomophthoromycotina</taxon>
        <taxon>Basidiobolomycetes</taxon>
        <taxon>Basidiobolales</taxon>
        <taxon>Basidiobolaceae</taxon>
        <taxon>Basidiobolus</taxon>
    </lineage>
</organism>
<dbReference type="PANTHER" id="PTHR46246:SF1">
    <property type="entry name" value="GUANOSINE-3',5'-BIS(DIPHOSPHATE) 3'-PYROPHOSPHOHYDROLASE MESH1"/>
    <property type="match status" value="1"/>
</dbReference>
<dbReference type="SMART" id="SM00471">
    <property type="entry name" value="HDc"/>
    <property type="match status" value="1"/>
</dbReference>
<evidence type="ECO:0000313" key="8">
    <source>
        <dbReference type="Proteomes" id="UP001479436"/>
    </source>
</evidence>